<dbReference type="EMBL" id="PYFT01000001">
    <property type="protein sequence ID" value="PSR54465.1"/>
    <property type="molecule type" value="Genomic_DNA"/>
</dbReference>
<feature type="compositionally biased region" description="Basic residues" evidence="6">
    <location>
        <begin position="244"/>
        <end position="261"/>
    </location>
</feature>
<dbReference type="InterPro" id="IPR014722">
    <property type="entry name" value="Rib_uL2_dom2"/>
</dbReference>
<dbReference type="InterPro" id="IPR002171">
    <property type="entry name" value="Ribosomal_uL2"/>
</dbReference>
<dbReference type="HAMAP" id="MF_01320_B">
    <property type="entry name" value="Ribosomal_uL2_B"/>
    <property type="match status" value="1"/>
</dbReference>
<feature type="region of interest" description="Disordered" evidence="6">
    <location>
        <begin position="224"/>
        <end position="275"/>
    </location>
</feature>
<comment type="similarity">
    <text evidence="1 5">Belongs to the universal ribosomal protein uL2 family.</text>
</comment>
<dbReference type="Gene3D" id="2.40.50.140">
    <property type="entry name" value="Nucleic acid-binding proteins"/>
    <property type="match status" value="1"/>
</dbReference>
<dbReference type="Pfam" id="PF03947">
    <property type="entry name" value="Ribosomal_L2_C"/>
    <property type="match status" value="1"/>
</dbReference>
<proteinExistence type="inferred from homology"/>
<name>A0A2T2YG24_9BACT</name>
<evidence type="ECO:0000313" key="10">
    <source>
        <dbReference type="Proteomes" id="UP000240357"/>
    </source>
</evidence>
<comment type="function">
    <text evidence="5">One of the primary rRNA binding proteins. Required for association of the 30S and 50S subunits to form the 70S ribosome, for tRNA binding and peptide bond formation. It has been suggested to have peptidyltransferase activity; this is somewhat controversial. Makes several contacts with the 16S rRNA in the 70S ribosome.</text>
</comment>
<reference evidence="9 10" key="1">
    <citation type="submission" date="2018-03" db="EMBL/GenBank/DDBJ databases">
        <title>Adhaeribacter sp. HMF7605 Genome sequencing and assembly.</title>
        <authorList>
            <person name="Kang H."/>
            <person name="Kang J."/>
            <person name="Cha I."/>
            <person name="Kim H."/>
            <person name="Joh K."/>
        </authorList>
    </citation>
    <scope>NUCLEOTIDE SEQUENCE [LARGE SCALE GENOMIC DNA]</scope>
    <source>
        <strain evidence="9 10">HMF7605</strain>
    </source>
</reference>
<accession>A0A2T2YG24</accession>
<dbReference type="SUPFAM" id="SSF50249">
    <property type="entry name" value="Nucleic acid-binding proteins"/>
    <property type="match status" value="1"/>
</dbReference>
<evidence type="ECO:0000256" key="3">
    <source>
        <dbReference type="ARBA" id="ARBA00023274"/>
    </source>
</evidence>
<dbReference type="InterPro" id="IPR014726">
    <property type="entry name" value="Ribosomal_uL2_dom3"/>
</dbReference>
<dbReference type="InterPro" id="IPR012340">
    <property type="entry name" value="NA-bd_OB-fold"/>
</dbReference>
<comment type="caution">
    <text evidence="9">The sequence shown here is derived from an EMBL/GenBank/DDBJ whole genome shotgun (WGS) entry which is preliminary data.</text>
</comment>
<keyword evidence="3 5" id="KW-0687">Ribonucleoprotein</keyword>
<dbReference type="GO" id="GO:0002181">
    <property type="term" value="P:cytoplasmic translation"/>
    <property type="evidence" value="ECO:0007669"/>
    <property type="project" value="TreeGrafter"/>
</dbReference>
<evidence type="ECO:0000256" key="6">
    <source>
        <dbReference type="SAM" id="MobiDB-lite"/>
    </source>
</evidence>
<dbReference type="InterPro" id="IPR005880">
    <property type="entry name" value="Ribosomal_uL2_bac/org-type"/>
</dbReference>
<dbReference type="FunFam" id="2.30.30.30:FF:000001">
    <property type="entry name" value="50S ribosomal protein L2"/>
    <property type="match status" value="1"/>
</dbReference>
<dbReference type="SUPFAM" id="SSF50104">
    <property type="entry name" value="Translation proteins SH3-like domain"/>
    <property type="match status" value="1"/>
</dbReference>
<dbReference type="Pfam" id="PF00181">
    <property type="entry name" value="Ribosomal_L2_N"/>
    <property type="match status" value="1"/>
</dbReference>
<evidence type="ECO:0000256" key="5">
    <source>
        <dbReference type="HAMAP-Rule" id="MF_01320"/>
    </source>
</evidence>
<dbReference type="GO" id="GO:0019843">
    <property type="term" value="F:rRNA binding"/>
    <property type="evidence" value="ECO:0007669"/>
    <property type="project" value="UniProtKB-UniRule"/>
</dbReference>
<dbReference type="PANTHER" id="PTHR13691">
    <property type="entry name" value="RIBOSOMAL PROTEIN L2"/>
    <property type="match status" value="1"/>
</dbReference>
<dbReference type="InterPro" id="IPR022669">
    <property type="entry name" value="Ribosomal_uL2_C"/>
</dbReference>
<evidence type="ECO:0000313" key="9">
    <source>
        <dbReference type="EMBL" id="PSR54465.1"/>
    </source>
</evidence>
<keyword evidence="10" id="KW-1185">Reference proteome</keyword>
<dbReference type="GO" id="GO:0003735">
    <property type="term" value="F:structural constituent of ribosome"/>
    <property type="evidence" value="ECO:0007669"/>
    <property type="project" value="InterPro"/>
</dbReference>
<evidence type="ECO:0000256" key="2">
    <source>
        <dbReference type="ARBA" id="ARBA00022980"/>
    </source>
</evidence>
<evidence type="ECO:0000259" key="8">
    <source>
        <dbReference type="SMART" id="SM01383"/>
    </source>
</evidence>
<protein>
    <recommendedName>
        <fullName evidence="4 5">Large ribosomal subunit protein uL2</fullName>
    </recommendedName>
</protein>
<organism evidence="9 10">
    <name type="scientific">Adhaeribacter arboris</name>
    <dbReference type="NCBI Taxonomy" id="2072846"/>
    <lineage>
        <taxon>Bacteria</taxon>
        <taxon>Pseudomonadati</taxon>
        <taxon>Bacteroidota</taxon>
        <taxon>Cytophagia</taxon>
        <taxon>Cytophagales</taxon>
        <taxon>Hymenobacteraceae</taxon>
        <taxon>Adhaeribacter</taxon>
    </lineage>
</organism>
<keyword evidence="5" id="KW-0694">RNA-binding</keyword>
<dbReference type="SMART" id="SM01383">
    <property type="entry name" value="Ribosomal_L2"/>
    <property type="match status" value="1"/>
</dbReference>
<dbReference type="PIRSF" id="PIRSF002158">
    <property type="entry name" value="Ribosomal_L2"/>
    <property type="match status" value="1"/>
</dbReference>
<evidence type="ECO:0000256" key="4">
    <source>
        <dbReference type="ARBA" id="ARBA00035242"/>
    </source>
</evidence>
<dbReference type="OrthoDB" id="9778722at2"/>
<keyword evidence="5" id="KW-0699">rRNA-binding</keyword>
<dbReference type="PROSITE" id="PS00467">
    <property type="entry name" value="RIBOSOMAL_L2"/>
    <property type="match status" value="1"/>
</dbReference>
<dbReference type="GO" id="GO:0015934">
    <property type="term" value="C:large ribosomal subunit"/>
    <property type="evidence" value="ECO:0007669"/>
    <property type="project" value="InterPro"/>
</dbReference>
<evidence type="ECO:0000256" key="1">
    <source>
        <dbReference type="ARBA" id="ARBA00005636"/>
    </source>
</evidence>
<sequence>MALKKLRPTTPGQRFRIAPEFEEITSSTPEKSLLAPISKSGGRNDSGKMTMRYIGGGHKKQYRIIDFKRTKHGIPATVKSIEYDPNRTARIALIYYADGEKSYILAPVGLKVGSTVISGPGIAPEVGNCLPLTDIPLGTIVHNIELMPGNGGTLARSAGTYAQLVARESKYATLKLPSGEMRMVLVKCQATVGTVSNADHMNENLGKAGRSRWLGIRPRVRGVAMNPVDHPMGGGEGKSSGGHPRSRKGLYAKGRKTRNKNKYSENLIVNRGKNK</sequence>
<feature type="domain" description="Large ribosomal subunit protein uL2 RNA-binding" evidence="8">
    <location>
        <begin position="42"/>
        <end position="118"/>
    </location>
</feature>
<dbReference type="InterPro" id="IPR022666">
    <property type="entry name" value="Ribosomal_uL2_RNA-bd_dom"/>
</dbReference>
<dbReference type="RefSeq" id="WP_106930164.1">
    <property type="nucleotide sequence ID" value="NZ_PYFT01000001.1"/>
</dbReference>
<keyword evidence="2 5" id="KW-0689">Ribosomal protein</keyword>
<dbReference type="InterPro" id="IPR008991">
    <property type="entry name" value="Translation_prot_SH3-like_sf"/>
</dbReference>
<dbReference type="GO" id="GO:0016740">
    <property type="term" value="F:transferase activity"/>
    <property type="evidence" value="ECO:0007669"/>
    <property type="project" value="InterPro"/>
</dbReference>
<gene>
    <name evidence="5" type="primary">rplB</name>
    <name evidence="9" type="ORF">AHMF7605_13560</name>
</gene>
<evidence type="ECO:0000259" key="7">
    <source>
        <dbReference type="SMART" id="SM01382"/>
    </source>
</evidence>
<dbReference type="InterPro" id="IPR022671">
    <property type="entry name" value="Ribosomal_uL2_CS"/>
</dbReference>
<dbReference type="FunFam" id="2.40.50.140:FF:000003">
    <property type="entry name" value="50S ribosomal protein L2"/>
    <property type="match status" value="1"/>
</dbReference>
<comment type="subunit">
    <text evidence="5">Part of the 50S ribosomal subunit. Forms a bridge to the 30S subunit in the 70S ribosome.</text>
</comment>
<dbReference type="SMART" id="SM01382">
    <property type="entry name" value="Ribosomal_L2_C"/>
    <property type="match status" value="1"/>
</dbReference>
<dbReference type="PANTHER" id="PTHR13691:SF5">
    <property type="entry name" value="LARGE RIBOSOMAL SUBUNIT PROTEIN UL2M"/>
    <property type="match status" value="1"/>
</dbReference>
<dbReference type="Proteomes" id="UP000240357">
    <property type="component" value="Unassembled WGS sequence"/>
</dbReference>
<dbReference type="Gene3D" id="4.10.950.10">
    <property type="entry name" value="Ribosomal protein L2, domain 3"/>
    <property type="match status" value="1"/>
</dbReference>
<dbReference type="FunFam" id="4.10.950.10:FF:000001">
    <property type="entry name" value="50S ribosomal protein L2"/>
    <property type="match status" value="1"/>
</dbReference>
<dbReference type="Gene3D" id="2.30.30.30">
    <property type="match status" value="1"/>
</dbReference>
<feature type="domain" description="Large ribosomal subunit protein uL2 C-terminal" evidence="7">
    <location>
        <begin position="124"/>
        <end position="251"/>
    </location>
</feature>
<dbReference type="AlphaFoldDB" id="A0A2T2YG24"/>
<dbReference type="NCBIfam" id="TIGR01171">
    <property type="entry name" value="rplB_bact"/>
    <property type="match status" value="1"/>
</dbReference>